<gene>
    <name evidence="2" type="ORF">SAMN04488125_1055</name>
</gene>
<evidence type="ECO:0000313" key="2">
    <source>
        <dbReference type="EMBL" id="SFK84312.1"/>
    </source>
</evidence>
<feature type="domain" description="PilZ" evidence="1">
    <location>
        <begin position="6"/>
        <end position="83"/>
    </location>
</feature>
<accession>A0A1I4CSS4</accession>
<protein>
    <submittedName>
        <fullName evidence="2">PilZ domain-containing protein</fullName>
    </submittedName>
</protein>
<dbReference type="Pfam" id="PF07238">
    <property type="entry name" value="PilZ"/>
    <property type="match status" value="1"/>
</dbReference>
<dbReference type="OrthoDB" id="8448675at2"/>
<keyword evidence="3" id="KW-1185">Reference proteome</keyword>
<dbReference type="SUPFAM" id="SSF141371">
    <property type="entry name" value="PilZ domain-like"/>
    <property type="match status" value="1"/>
</dbReference>
<dbReference type="GO" id="GO:0035438">
    <property type="term" value="F:cyclic-di-GMP binding"/>
    <property type="evidence" value="ECO:0007669"/>
    <property type="project" value="InterPro"/>
</dbReference>
<evidence type="ECO:0000313" key="3">
    <source>
        <dbReference type="Proteomes" id="UP000198804"/>
    </source>
</evidence>
<name>A0A1I4CSS4_9HYPH</name>
<organism evidence="2 3">
    <name type="scientific">Methylorubrum salsuginis</name>
    <dbReference type="NCBI Taxonomy" id="414703"/>
    <lineage>
        <taxon>Bacteria</taxon>
        <taxon>Pseudomonadati</taxon>
        <taxon>Pseudomonadota</taxon>
        <taxon>Alphaproteobacteria</taxon>
        <taxon>Hyphomicrobiales</taxon>
        <taxon>Methylobacteriaceae</taxon>
        <taxon>Methylorubrum</taxon>
    </lineage>
</organism>
<evidence type="ECO:0000259" key="1">
    <source>
        <dbReference type="Pfam" id="PF07238"/>
    </source>
</evidence>
<dbReference type="STRING" id="414703.SAMN04488125_1055"/>
<sequence length="84" mass="9011">MLIGVERRIDPRHRVGEGGTVALDEHTTIGCLVHDISASGVRITLPDASAIPEVFLLSASCLPEAAVCRVVWRDDETVGARFEG</sequence>
<dbReference type="RefSeq" id="WP_091943844.1">
    <property type="nucleotide sequence ID" value="NZ_FOSV01000005.1"/>
</dbReference>
<dbReference type="EMBL" id="FOSV01000005">
    <property type="protein sequence ID" value="SFK84312.1"/>
    <property type="molecule type" value="Genomic_DNA"/>
</dbReference>
<reference evidence="3" key="1">
    <citation type="submission" date="2016-10" db="EMBL/GenBank/DDBJ databases">
        <authorList>
            <person name="Varghese N."/>
            <person name="Submissions S."/>
        </authorList>
    </citation>
    <scope>NUCLEOTIDE SEQUENCE [LARGE SCALE GENOMIC DNA]</scope>
    <source>
        <strain evidence="3">CGMCC 1.6474</strain>
    </source>
</reference>
<dbReference type="Proteomes" id="UP000198804">
    <property type="component" value="Unassembled WGS sequence"/>
</dbReference>
<dbReference type="AlphaFoldDB" id="A0A1I4CSS4"/>
<proteinExistence type="predicted"/>
<dbReference type="InterPro" id="IPR009875">
    <property type="entry name" value="PilZ_domain"/>
</dbReference>